<dbReference type="OrthoDB" id="1496041at2"/>
<evidence type="ECO:0000313" key="1">
    <source>
        <dbReference type="EMBL" id="PVY43268.1"/>
    </source>
</evidence>
<accession>A0A2U1B3N6</accession>
<dbReference type="Proteomes" id="UP000245466">
    <property type="component" value="Unassembled WGS sequence"/>
</dbReference>
<sequence>MQDFKAYLAEIESLRLRSEQCQAIDFKNMPPDFKQSQTPPAGSPVFSTLKLDHYNPYSSDYRHQLKKLRGPALADVLGLRSEAAPNQLKLMRQVEERIKLAIQRLSKVNYRDIINDEIMGFDLYPDIASVFECLIVEDSSIKGDAGPVFILQLYHILFAKLRSVYGLREQLSDILDIREVEPGINYNLLTVHEFLANELYKAVIGHDKQSLVYLKTYRRVEEITKDEANWYNRSRNEVVFVVGEEWFKYRELKTLEEKWELFRAYTSQQICEDLQLGLARTVGGIKPESMQRRLAEIVNFIESTHNTGIGKALGISHSVRPDFKDEKEEYIRLTNGYYNTHGIDNDSFLSIAVYGEYVLFKEWLEEQLGNLGLKAIDDSINTSDKGAKEQPQLCFSDYLTGEGVKIYANLQEEYRGTRPARQVYMVKALEDFQAIKKNCELELTDFYKALINSFGGIWTREAYRKQFDKMNGGTSPRDEAKISKEKRIIKSFYQSLKVANQLHN</sequence>
<protein>
    <submittedName>
        <fullName evidence="1">Uncharacterized protein</fullName>
    </submittedName>
</protein>
<dbReference type="RefSeq" id="WP_116542279.1">
    <property type="nucleotide sequence ID" value="NZ_QEKI01000002.1"/>
</dbReference>
<dbReference type="EMBL" id="QEKI01000002">
    <property type="protein sequence ID" value="PVY43268.1"/>
    <property type="molecule type" value="Genomic_DNA"/>
</dbReference>
<dbReference type="AlphaFoldDB" id="A0A2U1B3N6"/>
<reference evidence="1 2" key="1">
    <citation type="submission" date="2018-04" db="EMBL/GenBank/DDBJ databases">
        <title>Genomic Encyclopedia of Type Strains, Phase IV (KMG-IV): sequencing the most valuable type-strain genomes for metagenomic binning, comparative biology and taxonomic classification.</title>
        <authorList>
            <person name="Goeker M."/>
        </authorList>
    </citation>
    <scope>NUCLEOTIDE SEQUENCE [LARGE SCALE GENOMIC DNA]</scope>
    <source>
        <strain evidence="1 2">DSM 100231</strain>
    </source>
</reference>
<evidence type="ECO:0000313" key="2">
    <source>
        <dbReference type="Proteomes" id="UP000245466"/>
    </source>
</evidence>
<proteinExistence type="predicted"/>
<comment type="caution">
    <text evidence="1">The sequence shown here is derived from an EMBL/GenBank/DDBJ whole genome shotgun (WGS) entry which is preliminary data.</text>
</comment>
<organism evidence="1 2">
    <name type="scientific">Pontibacter virosus</name>
    <dbReference type="NCBI Taxonomy" id="1765052"/>
    <lineage>
        <taxon>Bacteria</taxon>
        <taxon>Pseudomonadati</taxon>
        <taxon>Bacteroidota</taxon>
        <taxon>Cytophagia</taxon>
        <taxon>Cytophagales</taxon>
        <taxon>Hymenobacteraceae</taxon>
        <taxon>Pontibacter</taxon>
    </lineage>
</organism>
<gene>
    <name evidence="1" type="ORF">C8E01_102447</name>
</gene>
<keyword evidence="2" id="KW-1185">Reference proteome</keyword>
<name>A0A2U1B3N6_9BACT</name>